<feature type="chain" id="PRO_5001515881" evidence="2">
    <location>
        <begin position="19"/>
        <end position="239"/>
    </location>
</feature>
<feature type="non-terminal residue" evidence="3">
    <location>
        <position position="1"/>
    </location>
</feature>
<feature type="signal peptide" evidence="2">
    <location>
        <begin position="1"/>
        <end position="18"/>
    </location>
</feature>
<feature type="region of interest" description="Disordered" evidence="1">
    <location>
        <begin position="119"/>
        <end position="151"/>
    </location>
</feature>
<keyword evidence="2" id="KW-0732">Signal</keyword>
<protein>
    <submittedName>
        <fullName evidence="3">Putative lipocalin-7 4</fullName>
    </submittedName>
</protein>
<dbReference type="InterPro" id="IPR012674">
    <property type="entry name" value="Calycin"/>
</dbReference>
<dbReference type="AlphaFoldDB" id="A0A023FSC3"/>
<organism evidence="3">
    <name type="scientific">Amblyomma cajennense</name>
    <name type="common">Cayenne tick</name>
    <name type="synonym">Acarus cajennensis</name>
    <dbReference type="NCBI Taxonomy" id="34607"/>
    <lineage>
        <taxon>Eukaryota</taxon>
        <taxon>Metazoa</taxon>
        <taxon>Ecdysozoa</taxon>
        <taxon>Arthropoda</taxon>
        <taxon>Chelicerata</taxon>
        <taxon>Arachnida</taxon>
        <taxon>Acari</taxon>
        <taxon>Parasitiformes</taxon>
        <taxon>Ixodida</taxon>
        <taxon>Ixodoidea</taxon>
        <taxon>Ixodidae</taxon>
        <taxon>Amblyomminae</taxon>
        <taxon>Amblyomma</taxon>
    </lineage>
</organism>
<name>A0A023FSC3_AMBCJ</name>
<feature type="compositionally biased region" description="Basic and acidic residues" evidence="1">
    <location>
        <begin position="124"/>
        <end position="139"/>
    </location>
</feature>
<evidence type="ECO:0000256" key="1">
    <source>
        <dbReference type="SAM" id="MobiDB-lite"/>
    </source>
</evidence>
<accession>A0A023FSC3</accession>
<evidence type="ECO:0000313" key="3">
    <source>
        <dbReference type="EMBL" id="JAC24314.1"/>
    </source>
</evidence>
<dbReference type="EMBL" id="GBBK01000168">
    <property type="protein sequence ID" value="JAC24314.1"/>
    <property type="molecule type" value="mRNA"/>
</dbReference>
<dbReference type="Gene3D" id="2.40.128.20">
    <property type="match status" value="1"/>
</dbReference>
<sequence>HTHFSQALFLLSATGLYAIEVELSKKNEIDSYRDATRFLTSNESVQLFRAPMIWNPSNAMCMTSDFVPYKGRFIKRTFEYFTTGTPGRGYEFRKMTILFKVVKPAIYVLDVTAGEPNPIPPVPDLKKVDKGKRKEEAPPKPRSLSGVGGPTENEWKKVQVVYASDSCLILEEAGQTGTLACTMWLTQSALRNPPSWCKFIMLALCQRQASEAYKEDNKYCKIYRQPGSSHHGARGSGSV</sequence>
<proteinExistence type="evidence at transcript level"/>
<evidence type="ECO:0000256" key="2">
    <source>
        <dbReference type="SAM" id="SignalP"/>
    </source>
</evidence>
<reference evidence="3" key="1">
    <citation type="submission" date="2014-03" db="EMBL/GenBank/DDBJ databases">
        <title>The sialotranscriptome of Amblyomma triste, Amblyomma parvum and Amblyomma cajennense ticks, uncovered by 454-based RNA-seq.</title>
        <authorList>
            <person name="Garcia G.R."/>
            <person name="Gardinassi L.G."/>
            <person name="Ribeiro J.M."/>
            <person name="Anatriello E."/>
            <person name="Ferreira B.R."/>
            <person name="Moreira H.N."/>
            <person name="Mafra C."/>
            <person name="Olegario M.M."/>
            <person name="Szabo P.J."/>
            <person name="Miranda-Santos I.K."/>
            <person name="Maruyama S.R."/>
        </authorList>
    </citation>
    <scope>NUCLEOTIDE SEQUENCE</scope>
    <source>
        <strain evidence="3">Uberlandia</strain>
        <tissue evidence="3">Salivary glands</tissue>
    </source>
</reference>